<keyword evidence="2" id="KW-1185">Reference proteome</keyword>
<evidence type="ECO:0000313" key="2">
    <source>
        <dbReference type="Proteomes" id="UP000231644"/>
    </source>
</evidence>
<dbReference type="OrthoDB" id="5294829at2"/>
<dbReference type="RefSeq" id="WP_093453167.1">
    <property type="nucleotide sequence ID" value="NZ_FNZG01000003.1"/>
</dbReference>
<dbReference type="STRING" id="517719.SAMN05421762_1013"/>
<dbReference type="EMBL" id="FOLX01000001">
    <property type="protein sequence ID" value="SFC46957.1"/>
    <property type="molecule type" value="Genomic_DNA"/>
</dbReference>
<dbReference type="Pfam" id="PF11578">
    <property type="entry name" value="DUF3237"/>
    <property type="match status" value="1"/>
</dbReference>
<sequence length="165" mass="18739">MTEKTTRLLMEMRLDMGPAQQVTGQSGETRLIYHVRGGRFEGEQIAGKILPVSGDWVSIKNNVITMDVRVQLQTDEGWLVQMSYESISDLSEEERRVFAARGKIDQAGHFFRVVPTFTTRAPQLEWLTRASIFGVGTRYDDRIEYDVFEEIAGQPCDRGAPQHAD</sequence>
<gene>
    <name evidence="1" type="ORF">SAMN05421762_1013</name>
</gene>
<organism evidence="1 2">
    <name type="scientific">Pseudooceanicola nitratireducens</name>
    <dbReference type="NCBI Taxonomy" id="517719"/>
    <lineage>
        <taxon>Bacteria</taxon>
        <taxon>Pseudomonadati</taxon>
        <taxon>Pseudomonadota</taxon>
        <taxon>Alphaproteobacteria</taxon>
        <taxon>Rhodobacterales</taxon>
        <taxon>Paracoccaceae</taxon>
        <taxon>Pseudooceanicola</taxon>
    </lineage>
</organism>
<evidence type="ECO:0000313" key="1">
    <source>
        <dbReference type="EMBL" id="SFC46957.1"/>
    </source>
</evidence>
<protein>
    <submittedName>
        <fullName evidence="1">Uncharacterized protein</fullName>
    </submittedName>
</protein>
<dbReference type="AlphaFoldDB" id="A0A1I1JEH6"/>
<dbReference type="Gene3D" id="2.40.160.20">
    <property type="match status" value="1"/>
</dbReference>
<proteinExistence type="predicted"/>
<dbReference type="PANTHER" id="PTHR37315">
    <property type="entry name" value="UPF0311 PROTEIN BLR7842"/>
    <property type="match status" value="1"/>
</dbReference>
<reference evidence="1 2" key="1">
    <citation type="submission" date="2016-10" db="EMBL/GenBank/DDBJ databases">
        <authorList>
            <person name="de Groot N.N."/>
        </authorList>
    </citation>
    <scope>NUCLEOTIDE SEQUENCE [LARGE SCALE GENOMIC DNA]</scope>
    <source>
        <strain evidence="1 2">DSM 29619</strain>
    </source>
</reference>
<dbReference type="PANTHER" id="PTHR37315:SF1">
    <property type="entry name" value="UPF0311 PROTEIN BLR7842"/>
    <property type="match status" value="1"/>
</dbReference>
<accession>A0A1I1JEH6</accession>
<dbReference type="InterPro" id="IPR020915">
    <property type="entry name" value="UPF0311"/>
</dbReference>
<dbReference type="Proteomes" id="UP000231644">
    <property type="component" value="Unassembled WGS sequence"/>
</dbReference>
<name>A0A1I1JEH6_9RHOB</name>